<dbReference type="RefSeq" id="WP_096919128.1">
    <property type="nucleotide sequence ID" value="NZ_CABJDW020000019.1"/>
</dbReference>
<evidence type="ECO:0000313" key="2">
    <source>
        <dbReference type="Proteomes" id="UP000218387"/>
    </source>
</evidence>
<dbReference type="Proteomes" id="UP000218387">
    <property type="component" value="Chromosome"/>
</dbReference>
<proteinExistence type="predicted"/>
<organism evidence="1 2">
    <name type="scientific">Eubacterium maltosivorans</name>
    <dbReference type="NCBI Taxonomy" id="2041044"/>
    <lineage>
        <taxon>Bacteria</taxon>
        <taxon>Bacillati</taxon>
        <taxon>Bacillota</taxon>
        <taxon>Clostridia</taxon>
        <taxon>Eubacteriales</taxon>
        <taxon>Eubacteriaceae</taxon>
        <taxon>Eubacterium</taxon>
    </lineage>
</organism>
<evidence type="ECO:0000313" key="1">
    <source>
        <dbReference type="EMBL" id="QCT72562.1"/>
    </source>
</evidence>
<accession>A0A4P9CCT9</accession>
<dbReference type="AlphaFoldDB" id="A0A4P9CCT9"/>
<dbReference type="KEGG" id="emt:CPZ25_014905"/>
<sequence>MKKNLIITLVLGLLLLTGPGVSAGKLNNFYPEGSAEMEVELMPGYMLEVPAGVDIPYNQEDTDAGTVCVSMMVLEPGKQLKIRGELENLKTESGQTLPCTMDFTDVDVTDNRAYPIRVHIGKQDWADAPGGAYQANMTFWVEMQDAGSGGTE</sequence>
<protein>
    <submittedName>
        <fullName evidence="1">Uncharacterized protein</fullName>
    </submittedName>
</protein>
<reference evidence="1 2" key="1">
    <citation type="submission" date="2018-05" db="EMBL/GenBank/DDBJ databases">
        <title>Genome comparison of Eubacterium sp.</title>
        <authorList>
            <person name="Feng Y."/>
            <person name="Sanchez-Andrea I."/>
            <person name="Stams A.J.M."/>
            <person name="De Vos W.M."/>
        </authorList>
    </citation>
    <scope>NUCLEOTIDE SEQUENCE [LARGE SCALE GENOMIC DNA]</scope>
    <source>
        <strain evidence="1 2">YI</strain>
    </source>
</reference>
<keyword evidence="2" id="KW-1185">Reference proteome</keyword>
<name>A0A4P9CCT9_EUBML</name>
<gene>
    <name evidence="1" type="ORF">CPZ25_014905</name>
</gene>
<dbReference type="EMBL" id="CP029487">
    <property type="protein sequence ID" value="QCT72562.1"/>
    <property type="molecule type" value="Genomic_DNA"/>
</dbReference>